<dbReference type="InterPro" id="IPR013424">
    <property type="entry name" value="Ice-binding_C"/>
</dbReference>
<keyword evidence="1" id="KW-0732">Signal</keyword>
<sequence>MKKIALTALATGLLISGLANNSLAIPLSYTESYNPGINYLMNATTTGQHKTHTWTFDITDNTGWNIPGQIFGNGTIALVVEDDRGPGDGAEKATFTFDTGTGLTNQNINDQAWSGFFTVDASAFADGLISATLTATDGDFYFRSANLSVKSNYNTTDTQPVPEPSTLLLLGAGLGVLSFWGKKKNR</sequence>
<evidence type="ECO:0000256" key="1">
    <source>
        <dbReference type="SAM" id="SignalP"/>
    </source>
</evidence>
<reference evidence="3 4" key="1">
    <citation type="submission" date="2021-05" db="EMBL/GenBank/DDBJ databases">
        <title>The draft genome of Geobacter chapellei DSM 13688.</title>
        <authorList>
            <person name="Xu Z."/>
            <person name="Masuda Y."/>
            <person name="Itoh H."/>
            <person name="Senoo K."/>
        </authorList>
    </citation>
    <scope>NUCLEOTIDE SEQUENCE [LARGE SCALE GENOMIC DNA]</scope>
    <source>
        <strain evidence="3 4">DSM 13688</strain>
    </source>
</reference>
<dbReference type="RefSeq" id="WP_214295978.1">
    <property type="nucleotide sequence ID" value="NZ_JAHDYS010000001.1"/>
</dbReference>
<proteinExistence type="predicted"/>
<evidence type="ECO:0000313" key="3">
    <source>
        <dbReference type="EMBL" id="MBT1070267.1"/>
    </source>
</evidence>
<comment type="caution">
    <text evidence="3">The sequence shown here is derived from an EMBL/GenBank/DDBJ whole genome shotgun (WGS) entry which is preliminary data.</text>
</comment>
<evidence type="ECO:0000313" key="4">
    <source>
        <dbReference type="Proteomes" id="UP000784128"/>
    </source>
</evidence>
<organism evidence="3 4">
    <name type="scientific">Pelotalea chapellei</name>
    <dbReference type="NCBI Taxonomy" id="44671"/>
    <lineage>
        <taxon>Bacteria</taxon>
        <taxon>Pseudomonadati</taxon>
        <taxon>Thermodesulfobacteriota</taxon>
        <taxon>Desulfuromonadia</taxon>
        <taxon>Geobacterales</taxon>
        <taxon>Geobacteraceae</taxon>
        <taxon>Pelotalea</taxon>
    </lineage>
</organism>
<dbReference type="EMBL" id="JAHDYS010000001">
    <property type="protein sequence ID" value="MBT1070267.1"/>
    <property type="molecule type" value="Genomic_DNA"/>
</dbReference>
<name>A0ABS5U3N8_9BACT</name>
<accession>A0ABS5U3N8</accession>
<feature type="domain" description="Ice-binding protein C-terminal" evidence="2">
    <location>
        <begin position="160"/>
        <end position="179"/>
    </location>
</feature>
<keyword evidence="4" id="KW-1185">Reference proteome</keyword>
<dbReference type="NCBIfam" id="TIGR02595">
    <property type="entry name" value="PEP_CTERM"/>
    <property type="match status" value="1"/>
</dbReference>
<protein>
    <submittedName>
        <fullName evidence="3">PEP-CTERM sorting domain-containing protein</fullName>
    </submittedName>
</protein>
<feature type="chain" id="PRO_5046189438" evidence="1">
    <location>
        <begin position="25"/>
        <end position="186"/>
    </location>
</feature>
<dbReference type="Proteomes" id="UP000784128">
    <property type="component" value="Unassembled WGS sequence"/>
</dbReference>
<dbReference type="Pfam" id="PF07589">
    <property type="entry name" value="PEP-CTERM"/>
    <property type="match status" value="1"/>
</dbReference>
<evidence type="ECO:0000259" key="2">
    <source>
        <dbReference type="Pfam" id="PF07589"/>
    </source>
</evidence>
<feature type="signal peptide" evidence="1">
    <location>
        <begin position="1"/>
        <end position="24"/>
    </location>
</feature>
<gene>
    <name evidence="3" type="ORF">KJB30_00550</name>
</gene>